<reference evidence="3" key="1">
    <citation type="journal article" date="2019" name="Int. J. Syst. Evol. Microbiol.">
        <title>The Global Catalogue of Microorganisms (GCM) 10K type strain sequencing project: providing services to taxonomists for standard genome sequencing and annotation.</title>
        <authorList>
            <consortium name="The Broad Institute Genomics Platform"/>
            <consortium name="The Broad Institute Genome Sequencing Center for Infectious Disease"/>
            <person name="Wu L."/>
            <person name="Ma J."/>
        </authorList>
    </citation>
    <scope>NUCLEOTIDE SEQUENCE [LARGE SCALE GENOMIC DNA]</scope>
    <source>
        <strain evidence="3">JCM 13850</strain>
    </source>
</reference>
<keyword evidence="3" id="KW-1185">Reference proteome</keyword>
<protein>
    <submittedName>
        <fullName evidence="2">Uncharacterized protein</fullName>
    </submittedName>
</protein>
<name>A0ABP5M1Z0_9ACTN</name>
<organism evidence="2 3">
    <name type="scientific">Actinomadura napierensis</name>
    <dbReference type="NCBI Taxonomy" id="267854"/>
    <lineage>
        <taxon>Bacteria</taxon>
        <taxon>Bacillati</taxon>
        <taxon>Actinomycetota</taxon>
        <taxon>Actinomycetes</taxon>
        <taxon>Streptosporangiales</taxon>
        <taxon>Thermomonosporaceae</taxon>
        <taxon>Actinomadura</taxon>
    </lineage>
</organism>
<accession>A0ABP5M1Z0</accession>
<evidence type="ECO:0000256" key="1">
    <source>
        <dbReference type="SAM" id="MobiDB-lite"/>
    </source>
</evidence>
<proteinExistence type="predicted"/>
<comment type="caution">
    <text evidence="2">The sequence shown here is derived from an EMBL/GenBank/DDBJ whole genome shotgun (WGS) entry which is preliminary data.</text>
</comment>
<gene>
    <name evidence="2" type="ORF">GCM10009727_73110</name>
</gene>
<evidence type="ECO:0000313" key="3">
    <source>
        <dbReference type="Proteomes" id="UP001501020"/>
    </source>
</evidence>
<dbReference type="RefSeq" id="WP_344278263.1">
    <property type="nucleotide sequence ID" value="NZ_BAAAMR010000090.1"/>
</dbReference>
<sequence length="248" mass="27207">MTNDPAPTSRQRDSLAGSDAAQQRRPRLINTARSSFSNWRPPHVIRNHVRALVERRFAHEHKKPSTDSEGRDDLLINLFGAPHGAGLIGPGAAGLQRAALIEAFACEDGISQIVIDDANLVRLFGHLIDDDLGEALGDRLYLTDLLENAIEYIESETKRVPASETSAPDQETAPIAWFAAPGHDADVVLQLLRTWRMPNVVALISGPWAYGPTHYIEVDGPRKLPHRPMTLPTPAQATEALRGVTDRT</sequence>
<evidence type="ECO:0000313" key="2">
    <source>
        <dbReference type="EMBL" id="GAA2160215.1"/>
    </source>
</evidence>
<dbReference type="Proteomes" id="UP001501020">
    <property type="component" value="Unassembled WGS sequence"/>
</dbReference>
<dbReference type="EMBL" id="BAAAMR010000090">
    <property type="protein sequence ID" value="GAA2160215.1"/>
    <property type="molecule type" value="Genomic_DNA"/>
</dbReference>
<feature type="region of interest" description="Disordered" evidence="1">
    <location>
        <begin position="1"/>
        <end position="26"/>
    </location>
</feature>